<dbReference type="NCBIfam" id="TIGR01550">
    <property type="entry name" value="DOC_P1"/>
    <property type="match status" value="1"/>
</dbReference>
<dbReference type="InterPro" id="IPR003812">
    <property type="entry name" value="Fido"/>
</dbReference>
<dbReference type="InterPro" id="IPR036597">
    <property type="entry name" value="Fido-like_dom_sf"/>
</dbReference>
<gene>
    <name evidence="2" type="ordered locus">Xcel_0253</name>
</gene>
<organism evidence="2 3">
    <name type="scientific">Xylanimonas cellulosilytica (strain DSM 15894 / JCM 12276 / CECT 5975 / KCTC 9989 / LMG 20990 / NBRC 107835 / XIL07)</name>
    <dbReference type="NCBI Taxonomy" id="446471"/>
    <lineage>
        <taxon>Bacteria</taxon>
        <taxon>Bacillati</taxon>
        <taxon>Actinomycetota</taxon>
        <taxon>Actinomycetes</taxon>
        <taxon>Micrococcales</taxon>
        <taxon>Promicromonosporaceae</taxon>
        <taxon>Xylanimonas</taxon>
    </lineage>
</organism>
<dbReference type="InterPro" id="IPR053737">
    <property type="entry name" value="Type_II_TA_Toxin"/>
</dbReference>
<dbReference type="eggNOG" id="COG3654">
    <property type="taxonomic scope" value="Bacteria"/>
</dbReference>
<dbReference type="Gene3D" id="1.20.120.1870">
    <property type="entry name" value="Fic/DOC protein, Fido domain"/>
    <property type="match status" value="1"/>
</dbReference>
<dbReference type="Pfam" id="PF02661">
    <property type="entry name" value="Fic"/>
    <property type="match status" value="1"/>
</dbReference>
<protein>
    <submittedName>
        <fullName evidence="2">Death-on-curing family protein</fullName>
    </submittedName>
</protein>
<dbReference type="PANTHER" id="PTHR39426">
    <property type="entry name" value="HOMOLOGY TO DEATH-ON-CURING PROTEIN OF PHAGE P1"/>
    <property type="match status" value="1"/>
</dbReference>
<dbReference type="PANTHER" id="PTHR39426:SF1">
    <property type="entry name" value="HOMOLOGY TO DEATH-ON-CURING PROTEIN OF PHAGE P1"/>
    <property type="match status" value="1"/>
</dbReference>
<dbReference type="Proteomes" id="UP000002255">
    <property type="component" value="Chromosome"/>
</dbReference>
<evidence type="ECO:0000313" key="2">
    <source>
        <dbReference type="EMBL" id="ACZ29292.1"/>
    </source>
</evidence>
<reference evidence="2 3" key="2">
    <citation type="journal article" date="2010" name="Stand. Genomic Sci.">
        <title>Complete genome sequence of Xylanimonas cellulosilytica type strain (XIL07).</title>
        <authorList>
            <person name="Foster B."/>
            <person name="Pukall R."/>
            <person name="Abt B."/>
            <person name="Nolan M."/>
            <person name="Glavina Del Rio T."/>
            <person name="Chen F."/>
            <person name="Lucas S."/>
            <person name="Tice H."/>
            <person name="Pitluck S."/>
            <person name="Cheng J.-F."/>
            <person name="Chertkov O."/>
            <person name="Brettin T."/>
            <person name="Han C."/>
            <person name="Detter J.C."/>
            <person name="Bruce D."/>
            <person name="Goodwin L."/>
            <person name="Ivanova N."/>
            <person name="Mavromatis K."/>
            <person name="Pati A."/>
            <person name="Mikhailova N."/>
            <person name="Chen A."/>
            <person name="Palaniappan K."/>
            <person name="Land M."/>
            <person name="Hauser L."/>
            <person name="Chang Y.-J."/>
            <person name="Jeffries C.D."/>
            <person name="Chain P."/>
            <person name="Rohde M."/>
            <person name="Goeker M."/>
            <person name="Bristow J."/>
            <person name="Eisen J.A."/>
            <person name="Markowitz V."/>
            <person name="Hugenholtz P."/>
            <person name="Kyrpides N.C."/>
            <person name="Klenk H.-P."/>
            <person name="Lapidus A."/>
        </authorList>
    </citation>
    <scope>NUCLEOTIDE SEQUENCE [LARGE SCALE GENOMIC DNA]</scope>
    <source>
        <strain evidence="3">DSM 15894 / CECT 5975 / LMG 20990 / XIL07</strain>
    </source>
</reference>
<dbReference type="PIRSF" id="PIRSF018297">
    <property type="entry name" value="Doc"/>
    <property type="match status" value="1"/>
</dbReference>
<keyword evidence="3" id="KW-1185">Reference proteome</keyword>
<name>D1BUQ1_XYLCX</name>
<feature type="domain" description="Fido" evidence="1">
    <location>
        <begin position="4"/>
        <end position="122"/>
    </location>
</feature>
<dbReference type="GO" id="GO:0016301">
    <property type="term" value="F:kinase activity"/>
    <property type="evidence" value="ECO:0007669"/>
    <property type="project" value="InterPro"/>
</dbReference>
<evidence type="ECO:0000313" key="3">
    <source>
        <dbReference type="Proteomes" id="UP000002255"/>
    </source>
</evidence>
<dbReference type="HOGENOM" id="CLU_115697_4_1_11"/>
<evidence type="ECO:0000259" key="1">
    <source>
        <dbReference type="PROSITE" id="PS51459"/>
    </source>
</evidence>
<dbReference type="InterPro" id="IPR006440">
    <property type="entry name" value="Doc"/>
</dbReference>
<dbReference type="PROSITE" id="PS51459">
    <property type="entry name" value="FIDO"/>
    <property type="match status" value="1"/>
</dbReference>
<dbReference type="SUPFAM" id="SSF140931">
    <property type="entry name" value="Fic-like"/>
    <property type="match status" value="1"/>
</dbReference>
<reference evidence="3" key="1">
    <citation type="submission" date="2009-11" db="EMBL/GenBank/DDBJ databases">
        <title>The complete chromosome of Xylanimonas cellulosilytica DSM 15894.</title>
        <authorList>
            <consortium name="US DOE Joint Genome Institute (JGI-PGF)"/>
            <person name="Lucas S."/>
            <person name="Copeland A."/>
            <person name="Lapidus A."/>
            <person name="Glavina del Rio T."/>
            <person name="Dalin E."/>
            <person name="Tice H."/>
            <person name="Bruce D."/>
            <person name="Goodwin L."/>
            <person name="Pitluck S."/>
            <person name="Kyrpides N."/>
            <person name="Mavromatis K."/>
            <person name="Ivanova N."/>
            <person name="Mikhailova N."/>
            <person name="Foster B."/>
            <person name="Clum A."/>
            <person name="Brettin T."/>
            <person name="Detter J.C."/>
            <person name="Han C."/>
            <person name="Larimer F."/>
            <person name="Land M."/>
            <person name="Hauser L."/>
            <person name="Markowitz V."/>
            <person name="Cheng J.F."/>
            <person name="Hugenholtz P."/>
            <person name="Woyke T."/>
            <person name="Wu D."/>
            <person name="Gehrich-Schroeter G."/>
            <person name="Schneider S."/>
            <person name="Pukall S.R."/>
            <person name="Klenk H.P."/>
            <person name="Eisen J.A."/>
        </authorList>
    </citation>
    <scope>NUCLEOTIDE SEQUENCE [LARGE SCALE GENOMIC DNA]</scope>
    <source>
        <strain evidence="3">DSM 15894 / CECT 5975 / LMG 20990 / XIL07</strain>
    </source>
</reference>
<dbReference type="AlphaFoldDB" id="D1BUQ1"/>
<dbReference type="STRING" id="446471.Xcel_0253"/>
<sequence>MKRLTQGLVLALHQQMLAAHGGSEGVRDESLLDAALEAPYAAFAGREFFPTIEEKAARLGFGIVANHPFVDGNKRTGIMALLVLLDLNGVTVSTNNAELISLGLGLASGEITYEQTVRWVRERAGV</sequence>
<accession>D1BUQ1</accession>
<dbReference type="EMBL" id="CP001821">
    <property type="protein sequence ID" value="ACZ29292.1"/>
    <property type="molecule type" value="Genomic_DNA"/>
</dbReference>
<proteinExistence type="predicted"/>
<dbReference type="OrthoDB" id="9802752at2"/>
<dbReference type="KEGG" id="xce:Xcel_0253"/>
<dbReference type="RefSeq" id="WP_012877037.1">
    <property type="nucleotide sequence ID" value="NC_013530.1"/>
</dbReference>